<dbReference type="PANTHER" id="PTHR43414">
    <property type="entry name" value="MULTIDRUG RESISTANCE PROTEIN MDTG"/>
    <property type="match status" value="1"/>
</dbReference>
<accession>A0A347ZS57</accession>
<keyword evidence="10" id="KW-1185">Reference proteome</keyword>
<feature type="transmembrane region" description="Helical" evidence="7">
    <location>
        <begin position="9"/>
        <end position="34"/>
    </location>
</feature>
<reference evidence="9 10" key="1">
    <citation type="submission" date="2018-08" db="EMBL/GenBank/DDBJ databases">
        <title>Genomic Encyclopedia of Type Strains, Phase IV (KMG-IV): sequencing the most valuable type-strain genomes for metagenomic binning, comparative biology and taxonomic classification.</title>
        <authorList>
            <person name="Goeker M."/>
        </authorList>
    </citation>
    <scope>NUCLEOTIDE SEQUENCE [LARGE SCALE GENOMIC DNA]</scope>
    <source>
        <strain evidence="9 10">DSM 23923</strain>
    </source>
</reference>
<dbReference type="AlphaFoldDB" id="A0A347ZS57"/>
<dbReference type="SUPFAM" id="SSF103473">
    <property type="entry name" value="MFS general substrate transporter"/>
    <property type="match status" value="1"/>
</dbReference>
<dbReference type="PRINTS" id="PR01035">
    <property type="entry name" value="TCRTETA"/>
</dbReference>
<protein>
    <submittedName>
        <fullName evidence="9">DHA1 family multidrug resistance protein-like MFS transporter</fullName>
    </submittedName>
</protein>
<dbReference type="CDD" id="cd17325">
    <property type="entry name" value="MFS_MdtG_SLC18_like"/>
    <property type="match status" value="1"/>
</dbReference>
<name>A0A347ZS57_9CHLR</name>
<evidence type="ECO:0000256" key="6">
    <source>
        <dbReference type="ARBA" id="ARBA00023136"/>
    </source>
</evidence>
<evidence type="ECO:0000256" key="2">
    <source>
        <dbReference type="ARBA" id="ARBA00022448"/>
    </source>
</evidence>
<feature type="transmembrane region" description="Helical" evidence="7">
    <location>
        <begin position="283"/>
        <end position="301"/>
    </location>
</feature>
<dbReference type="InterPro" id="IPR011701">
    <property type="entry name" value="MFS"/>
</dbReference>
<keyword evidence="2" id="KW-0813">Transport</keyword>
<feature type="transmembrane region" description="Helical" evidence="7">
    <location>
        <begin position="307"/>
        <end position="326"/>
    </location>
</feature>
<dbReference type="InterPro" id="IPR036259">
    <property type="entry name" value="MFS_trans_sf"/>
</dbReference>
<keyword evidence="5 7" id="KW-1133">Transmembrane helix</keyword>
<sequence>MQTSGRKSLFILSFTLLVVMLGYGIAMPMLPFYIEKFGVGGKEFGWMMASYSFMQLICAPIWGVLSDRFGRKPILAVGVLGYALAFFMFGLAKSFTVLFIARSLSGVLSSATTPTAMAFVGDNASPDDKPKSMGQLGAMIGLGVILGPLLGGLLSTDSLSLPFFVGAGLAFLAFLLVLILLPESRPEPSDAAKARTPFAGMLPQYRDVLRGPAGALLVLILIISFGLANLQNMIGLYAVDKLNADTTQVSAVWMVMGVTMIVVQGGMVGWLSKRVGENRLIRVSLLGGVLGFVLVAQAGSFVQLMGALAFIMLTLSLLSPSLNASISRYGGEHQGALMGVNNAMISLGRVLGPLWGGYLYDVNMNFAFYSGAVMLAIGWVVSVLSVRNDP</sequence>
<evidence type="ECO:0000256" key="3">
    <source>
        <dbReference type="ARBA" id="ARBA00022475"/>
    </source>
</evidence>
<evidence type="ECO:0000313" key="10">
    <source>
        <dbReference type="Proteomes" id="UP000256388"/>
    </source>
</evidence>
<feature type="transmembrane region" description="Helical" evidence="7">
    <location>
        <begin position="215"/>
        <end position="239"/>
    </location>
</feature>
<dbReference type="OrthoDB" id="9793283at2"/>
<dbReference type="InterPro" id="IPR020846">
    <property type="entry name" value="MFS_dom"/>
</dbReference>
<dbReference type="Gene3D" id="1.20.1250.20">
    <property type="entry name" value="MFS general substrate transporter like domains"/>
    <property type="match status" value="1"/>
</dbReference>
<dbReference type="PROSITE" id="PS50850">
    <property type="entry name" value="MFS"/>
    <property type="match status" value="1"/>
</dbReference>
<feature type="transmembrane region" description="Helical" evidence="7">
    <location>
        <begin position="133"/>
        <end position="155"/>
    </location>
</feature>
<keyword evidence="4 7" id="KW-0812">Transmembrane</keyword>
<evidence type="ECO:0000256" key="5">
    <source>
        <dbReference type="ARBA" id="ARBA00022989"/>
    </source>
</evidence>
<feature type="transmembrane region" description="Helical" evidence="7">
    <location>
        <begin position="161"/>
        <end position="181"/>
    </location>
</feature>
<evidence type="ECO:0000256" key="7">
    <source>
        <dbReference type="SAM" id="Phobius"/>
    </source>
</evidence>
<feature type="domain" description="Major facilitator superfamily (MFS) profile" evidence="8">
    <location>
        <begin position="8"/>
        <end position="390"/>
    </location>
</feature>
<comment type="caution">
    <text evidence="9">The sequence shown here is derived from an EMBL/GenBank/DDBJ whole genome shotgun (WGS) entry which is preliminary data.</text>
</comment>
<feature type="transmembrane region" description="Helical" evidence="7">
    <location>
        <begin position="74"/>
        <end position="92"/>
    </location>
</feature>
<dbReference type="Pfam" id="PF07690">
    <property type="entry name" value="MFS_1"/>
    <property type="match status" value="1"/>
</dbReference>
<keyword evidence="6 7" id="KW-0472">Membrane</keyword>
<dbReference type="Proteomes" id="UP000256388">
    <property type="component" value="Unassembled WGS sequence"/>
</dbReference>
<comment type="subcellular location">
    <subcellularLocation>
        <location evidence="1">Cell membrane</location>
        <topology evidence="1">Multi-pass membrane protein</topology>
    </subcellularLocation>
</comment>
<dbReference type="GO" id="GO:0005886">
    <property type="term" value="C:plasma membrane"/>
    <property type="evidence" value="ECO:0007669"/>
    <property type="project" value="UniProtKB-SubCell"/>
</dbReference>
<organism evidence="9 10">
    <name type="scientific">Pelolinea submarina</name>
    <dbReference type="NCBI Taxonomy" id="913107"/>
    <lineage>
        <taxon>Bacteria</taxon>
        <taxon>Bacillati</taxon>
        <taxon>Chloroflexota</taxon>
        <taxon>Anaerolineae</taxon>
        <taxon>Anaerolineales</taxon>
        <taxon>Anaerolineaceae</taxon>
        <taxon>Pelolinea</taxon>
    </lineage>
</organism>
<dbReference type="InterPro" id="IPR001958">
    <property type="entry name" value="Tet-R_TetA/multi-R_MdtG-like"/>
</dbReference>
<dbReference type="PANTHER" id="PTHR43414:SF6">
    <property type="entry name" value="MULTIDRUG RESISTANCE PROTEIN MDTG"/>
    <property type="match status" value="1"/>
</dbReference>
<evidence type="ECO:0000256" key="1">
    <source>
        <dbReference type="ARBA" id="ARBA00004651"/>
    </source>
</evidence>
<feature type="transmembrane region" description="Helical" evidence="7">
    <location>
        <begin position="251"/>
        <end position="271"/>
    </location>
</feature>
<proteinExistence type="predicted"/>
<dbReference type="RefSeq" id="WP_116224434.1">
    <property type="nucleotide sequence ID" value="NZ_AP018437.1"/>
</dbReference>
<keyword evidence="3" id="KW-1003">Cell membrane</keyword>
<feature type="transmembrane region" description="Helical" evidence="7">
    <location>
        <begin position="366"/>
        <end position="386"/>
    </location>
</feature>
<evidence type="ECO:0000313" key="9">
    <source>
        <dbReference type="EMBL" id="REG11297.1"/>
    </source>
</evidence>
<dbReference type="EMBL" id="QUMS01000001">
    <property type="protein sequence ID" value="REG11297.1"/>
    <property type="molecule type" value="Genomic_DNA"/>
</dbReference>
<evidence type="ECO:0000259" key="8">
    <source>
        <dbReference type="PROSITE" id="PS50850"/>
    </source>
</evidence>
<feature type="transmembrane region" description="Helical" evidence="7">
    <location>
        <begin position="46"/>
        <end position="65"/>
    </location>
</feature>
<dbReference type="GO" id="GO:0022857">
    <property type="term" value="F:transmembrane transporter activity"/>
    <property type="evidence" value="ECO:0007669"/>
    <property type="project" value="InterPro"/>
</dbReference>
<gene>
    <name evidence="9" type="ORF">DFR64_1175</name>
</gene>
<evidence type="ECO:0000256" key="4">
    <source>
        <dbReference type="ARBA" id="ARBA00022692"/>
    </source>
</evidence>